<proteinExistence type="predicted"/>
<accession>A0ACB8AZW1</accession>
<evidence type="ECO:0000313" key="2">
    <source>
        <dbReference type="Proteomes" id="UP000790709"/>
    </source>
</evidence>
<gene>
    <name evidence="1" type="ORF">BV22DRAFT_1134295</name>
</gene>
<sequence length="697" mass="74333">MSLPAPNRSRTKTDDLPETFCSSHASQEQPTSLPKLRRSMLPFLGRKKATGRVVAPPLPSPWKMSNTSGTPGPTTLPKSFGNGQTVVTISPPEESTSRDLSLPSTLPPLNVFSPSLDSKFAAHFSPLRSPIKSQKSKHPSPHKSGAASTAHHVASLSPPTTNSCVSLESQNSGVQGHSSTPRPLQQARVVTYYPYEEDYSDLFTLPKPSSKASKAAPELRSLLLEKNSKAPQSKNLELLPASLTPPSSPQMQFPIPPSNIGRSSRASTDRTNPWRSRSASGGEFASRRSSGSIKPPPAKAHHPATAAMELEEASGTIVETPSLDGCDRLRVVSEGDSLRTAVFERCVIAEPSCLEPPTSFQAGVPSKAPTGPPSLPLPSPLFSPPTGPLPPPPVATSSLLLLPMDSRLAAPATNSTSQPTTSPHNPPIVAPDPSAPVVFKNPSHIQCGKCDGESASRASSSEPRDALTIAYDHLWDYVQTITKKSEEEKADMSKTIETLQREAHKRTREIEGLRWLVIHNGAVGDIDAAVSLARSSEDGSARDDHPRSHSLDTACAPSPSGSRTLPENTPGRQNHASGLLPDYSSEPRSPAELGFNFLHTSTSTSTLELSNADYSITNSATSSRSLSLLPGRACSTTSSLSAIPEQLLTGPVVVTRAERQRMKEERAKAHAPLDDDKSVDPQSMDDVLEKLHPFGST</sequence>
<protein>
    <submittedName>
        <fullName evidence="1">Uncharacterized protein</fullName>
    </submittedName>
</protein>
<evidence type="ECO:0000313" key="1">
    <source>
        <dbReference type="EMBL" id="KAH7918837.1"/>
    </source>
</evidence>
<organism evidence="1 2">
    <name type="scientific">Leucogyrophana mollusca</name>
    <dbReference type="NCBI Taxonomy" id="85980"/>
    <lineage>
        <taxon>Eukaryota</taxon>
        <taxon>Fungi</taxon>
        <taxon>Dikarya</taxon>
        <taxon>Basidiomycota</taxon>
        <taxon>Agaricomycotina</taxon>
        <taxon>Agaricomycetes</taxon>
        <taxon>Agaricomycetidae</taxon>
        <taxon>Boletales</taxon>
        <taxon>Boletales incertae sedis</taxon>
        <taxon>Leucogyrophana</taxon>
    </lineage>
</organism>
<keyword evidence="2" id="KW-1185">Reference proteome</keyword>
<dbReference type="EMBL" id="MU266728">
    <property type="protein sequence ID" value="KAH7918837.1"/>
    <property type="molecule type" value="Genomic_DNA"/>
</dbReference>
<reference evidence="1" key="1">
    <citation type="journal article" date="2021" name="New Phytol.">
        <title>Evolutionary innovations through gain and loss of genes in the ectomycorrhizal Boletales.</title>
        <authorList>
            <person name="Wu G."/>
            <person name="Miyauchi S."/>
            <person name="Morin E."/>
            <person name="Kuo A."/>
            <person name="Drula E."/>
            <person name="Varga T."/>
            <person name="Kohler A."/>
            <person name="Feng B."/>
            <person name="Cao Y."/>
            <person name="Lipzen A."/>
            <person name="Daum C."/>
            <person name="Hundley H."/>
            <person name="Pangilinan J."/>
            <person name="Johnson J."/>
            <person name="Barry K."/>
            <person name="LaButti K."/>
            <person name="Ng V."/>
            <person name="Ahrendt S."/>
            <person name="Min B."/>
            <person name="Choi I.G."/>
            <person name="Park H."/>
            <person name="Plett J.M."/>
            <person name="Magnuson J."/>
            <person name="Spatafora J.W."/>
            <person name="Nagy L.G."/>
            <person name="Henrissat B."/>
            <person name="Grigoriev I.V."/>
            <person name="Yang Z.L."/>
            <person name="Xu J."/>
            <person name="Martin F.M."/>
        </authorList>
    </citation>
    <scope>NUCLEOTIDE SEQUENCE</scope>
    <source>
        <strain evidence="1">KUC20120723A-06</strain>
    </source>
</reference>
<comment type="caution">
    <text evidence="1">The sequence shown here is derived from an EMBL/GenBank/DDBJ whole genome shotgun (WGS) entry which is preliminary data.</text>
</comment>
<dbReference type="Proteomes" id="UP000790709">
    <property type="component" value="Unassembled WGS sequence"/>
</dbReference>
<name>A0ACB8AZW1_9AGAM</name>